<reference evidence="2 3" key="1">
    <citation type="submission" date="2017-11" db="EMBL/GenBank/DDBJ databases">
        <authorList>
            <person name="Han C.G."/>
        </authorList>
    </citation>
    <scope>NUCLEOTIDE SEQUENCE [LARGE SCALE GENOMIC DNA]</scope>
    <source>
        <strain evidence="2 3">A5</strain>
    </source>
</reference>
<dbReference type="PANTHER" id="PTHR43641">
    <property type="entry name" value="FORMATE ACETYLTRANSFERASE 3-RELATED"/>
    <property type="match status" value="1"/>
</dbReference>
<organism evidence="2 3">
    <name type="scientific">Klebsiella variicola</name>
    <dbReference type="NCBI Taxonomy" id="244366"/>
    <lineage>
        <taxon>Bacteria</taxon>
        <taxon>Pseudomonadati</taxon>
        <taxon>Pseudomonadota</taxon>
        <taxon>Gammaproteobacteria</taxon>
        <taxon>Enterobacterales</taxon>
        <taxon>Enterobacteriaceae</taxon>
        <taxon>Klebsiella/Raoultella group</taxon>
        <taxon>Klebsiella</taxon>
        <taxon>Klebsiella pneumoniae complex</taxon>
    </lineage>
</organism>
<gene>
    <name evidence="2" type="primary">pflD</name>
    <name evidence="2" type="ORF">CWM98_30125</name>
</gene>
<dbReference type="GO" id="GO:0005829">
    <property type="term" value="C:cytosol"/>
    <property type="evidence" value="ECO:0007669"/>
    <property type="project" value="TreeGrafter"/>
</dbReference>
<dbReference type="EMBL" id="PICB01002216">
    <property type="protein sequence ID" value="PLP39379.1"/>
    <property type="molecule type" value="Genomic_DNA"/>
</dbReference>
<keyword evidence="2" id="KW-0808">Transferase</keyword>
<sequence>MTNRTQRLKASLFAQPREISLERALLYTASHRQTEGEPVIIRRAKATAWILDKVMISIREDELIAGNRTVKPRAGIMSPEMDPYWLLNELDAFPTRPQDRFAISEEDKQIYREALYPYWEKRSMKDFINGQMTEEVKAAVNTQIFSVNQTDKG</sequence>
<dbReference type="InterPro" id="IPR004184">
    <property type="entry name" value="PFL_dom"/>
</dbReference>
<accession>A0A2N5A7G6</accession>
<protein>
    <submittedName>
        <fullName evidence="2">Formate C-acetyltransferase</fullName>
    </submittedName>
</protein>
<dbReference type="SUPFAM" id="SSF51998">
    <property type="entry name" value="PFL-like glycyl radical enzymes"/>
    <property type="match status" value="1"/>
</dbReference>
<dbReference type="PANTHER" id="PTHR43641:SF3">
    <property type="entry name" value="DEHYDRATASE PFLD-RELATED"/>
    <property type="match status" value="1"/>
</dbReference>
<evidence type="ECO:0000313" key="2">
    <source>
        <dbReference type="EMBL" id="PLP39379.1"/>
    </source>
</evidence>
<evidence type="ECO:0000313" key="3">
    <source>
        <dbReference type="Proteomes" id="UP000234473"/>
    </source>
</evidence>
<reference evidence="2 3" key="2">
    <citation type="submission" date="2018-01" db="EMBL/GenBank/DDBJ databases">
        <title>Genomic study of Klebsiella pneumoniae.</title>
        <authorList>
            <person name="Yang Y."/>
            <person name="Bicalho R."/>
        </authorList>
    </citation>
    <scope>NUCLEOTIDE SEQUENCE [LARGE SCALE GENOMIC DNA]</scope>
    <source>
        <strain evidence="2 3">A5</strain>
    </source>
</reference>
<feature type="non-terminal residue" evidence="2">
    <location>
        <position position="153"/>
    </location>
</feature>
<comment type="caution">
    <text evidence="2">The sequence shown here is derived from an EMBL/GenBank/DDBJ whole genome shotgun (WGS) entry which is preliminary data.</text>
</comment>
<name>A0A2N5A7G6_KLEVA</name>
<dbReference type="AlphaFoldDB" id="A0A2N5A7G6"/>
<dbReference type="PROSITE" id="PS51554">
    <property type="entry name" value="PFL"/>
    <property type="match status" value="1"/>
</dbReference>
<dbReference type="GO" id="GO:0016740">
    <property type="term" value="F:transferase activity"/>
    <property type="evidence" value="ECO:0007669"/>
    <property type="project" value="UniProtKB-KW"/>
</dbReference>
<dbReference type="Proteomes" id="UP000234473">
    <property type="component" value="Unassembled WGS sequence"/>
</dbReference>
<dbReference type="InterPro" id="IPR051215">
    <property type="entry name" value="GRE"/>
</dbReference>
<evidence type="ECO:0000259" key="1">
    <source>
        <dbReference type="PROSITE" id="PS51554"/>
    </source>
</evidence>
<proteinExistence type="predicted"/>
<dbReference type="Pfam" id="PF02901">
    <property type="entry name" value="PFL-like"/>
    <property type="match status" value="1"/>
</dbReference>
<dbReference type="Gene3D" id="3.20.70.20">
    <property type="match status" value="1"/>
</dbReference>
<feature type="domain" description="PFL" evidence="1">
    <location>
        <begin position="3"/>
        <end position="153"/>
    </location>
</feature>